<protein>
    <submittedName>
        <fullName evidence="5">Peptidase S24-like protein</fullName>
    </submittedName>
</protein>
<dbReference type="RefSeq" id="WP_007209815.1">
    <property type="nucleotide sequence ID" value="NZ_EQ973488.1"/>
</dbReference>
<name>E2N830_9BACE</name>
<keyword evidence="1" id="KW-0805">Transcription regulation</keyword>
<comment type="caution">
    <text evidence="5">The sequence shown here is derived from an EMBL/GenBank/DDBJ whole genome shotgun (WGS) entry which is preliminary data.</text>
</comment>
<sequence>MATKDRLKDFLSVMKIGRNKFETQLGLANGYVSSKGASISSDVIEKTLDAYPILNAEWLLTGKGSMFKESGSIIGSNQGDGNKIEYRNTGNVELGNNINVTLPESGTQKTIKSDGSVELSSTYPNSVSFKLVPLLNLDAVGGMHSFNEVSDSLEYAEKLIPFTDAQEGDIALVVSGNSMDPTCPSGSKVLLREVQNWNEYFGFGNIFVLLLTDGRRILKEVQKYQDDPKNYVLCKSHNDKYPEEELPKSMISSVWKVVKILNERGW</sequence>
<keyword evidence="3" id="KW-0804">Transcription</keyword>
<evidence type="ECO:0000259" key="4">
    <source>
        <dbReference type="Pfam" id="PF00717"/>
    </source>
</evidence>
<evidence type="ECO:0000313" key="6">
    <source>
        <dbReference type="Proteomes" id="UP000003711"/>
    </source>
</evidence>
<evidence type="ECO:0000256" key="3">
    <source>
        <dbReference type="ARBA" id="ARBA00023163"/>
    </source>
</evidence>
<evidence type="ECO:0000256" key="1">
    <source>
        <dbReference type="ARBA" id="ARBA00023015"/>
    </source>
</evidence>
<dbReference type="CDD" id="cd06529">
    <property type="entry name" value="S24_LexA-like"/>
    <property type="match status" value="1"/>
</dbReference>
<dbReference type="InterPro" id="IPR036286">
    <property type="entry name" value="LexA/Signal_pep-like_sf"/>
</dbReference>
<feature type="domain" description="Peptidase S24/S26A/S26B/S26C" evidence="4">
    <location>
        <begin position="146"/>
        <end position="248"/>
    </location>
</feature>
<dbReference type="InterPro" id="IPR015927">
    <property type="entry name" value="Peptidase_S24_S26A/B/C"/>
</dbReference>
<dbReference type="GO" id="GO:0003677">
    <property type="term" value="F:DNA binding"/>
    <property type="evidence" value="ECO:0007669"/>
    <property type="project" value="UniProtKB-KW"/>
</dbReference>
<accession>E2N830</accession>
<keyword evidence="2" id="KW-0238">DNA-binding</keyword>
<evidence type="ECO:0000313" key="5">
    <source>
        <dbReference type="EMBL" id="EEF91956.1"/>
    </source>
</evidence>
<gene>
    <name evidence="5" type="ORF">BACCELL_00425</name>
</gene>
<dbReference type="Pfam" id="PF00717">
    <property type="entry name" value="Peptidase_S24"/>
    <property type="match status" value="1"/>
</dbReference>
<reference evidence="5 6" key="1">
    <citation type="submission" date="2008-12" db="EMBL/GenBank/DDBJ databases">
        <authorList>
            <person name="Fulton L."/>
            <person name="Clifton S."/>
            <person name="Fulton B."/>
            <person name="Xu J."/>
            <person name="Minx P."/>
            <person name="Pepin K.H."/>
            <person name="Johnson M."/>
            <person name="Bhonagiri V."/>
            <person name="Nash W.E."/>
            <person name="Mardis E.R."/>
            <person name="Wilson R.K."/>
        </authorList>
    </citation>
    <scope>NUCLEOTIDE SEQUENCE [LARGE SCALE GENOMIC DNA]</scope>
    <source>
        <strain evidence="5 6">DSM 14838</strain>
    </source>
</reference>
<dbReference type="EMBL" id="ACCH01000035">
    <property type="protein sequence ID" value="EEF91956.1"/>
    <property type="molecule type" value="Genomic_DNA"/>
</dbReference>
<dbReference type="PANTHER" id="PTHR40661:SF3">
    <property type="entry name" value="FELS-1 PROPHAGE TRANSCRIPTIONAL REGULATOR"/>
    <property type="match status" value="1"/>
</dbReference>
<dbReference type="PANTHER" id="PTHR40661">
    <property type="match status" value="1"/>
</dbReference>
<organism evidence="5 6">
    <name type="scientific">Bacteroides cellulosilyticus DSM 14838</name>
    <dbReference type="NCBI Taxonomy" id="537012"/>
    <lineage>
        <taxon>Bacteria</taxon>
        <taxon>Pseudomonadati</taxon>
        <taxon>Bacteroidota</taxon>
        <taxon>Bacteroidia</taxon>
        <taxon>Bacteroidales</taxon>
        <taxon>Bacteroidaceae</taxon>
        <taxon>Bacteroides</taxon>
    </lineage>
</organism>
<dbReference type="AlphaFoldDB" id="E2N830"/>
<proteinExistence type="predicted"/>
<dbReference type="HOGENOM" id="CLU_074799_1_0_10"/>
<dbReference type="SUPFAM" id="SSF51306">
    <property type="entry name" value="LexA/Signal peptidase"/>
    <property type="match status" value="1"/>
</dbReference>
<dbReference type="Proteomes" id="UP000003711">
    <property type="component" value="Unassembled WGS sequence"/>
</dbReference>
<evidence type="ECO:0000256" key="2">
    <source>
        <dbReference type="ARBA" id="ARBA00023125"/>
    </source>
</evidence>
<reference evidence="5 6" key="2">
    <citation type="submission" date="2009-01" db="EMBL/GenBank/DDBJ databases">
        <title>Draft genome sequence of Bacteroides cellulosilyticus (DSM 14838).</title>
        <authorList>
            <person name="Sudarsanam P."/>
            <person name="Ley R."/>
            <person name="Guruge J."/>
            <person name="Turnbaugh P.J."/>
            <person name="Mahowald M."/>
            <person name="Liep D."/>
            <person name="Gordon J."/>
        </authorList>
    </citation>
    <scope>NUCLEOTIDE SEQUENCE [LARGE SCALE GENOMIC DNA]</scope>
    <source>
        <strain evidence="5 6">DSM 14838</strain>
    </source>
</reference>
<dbReference type="InterPro" id="IPR039418">
    <property type="entry name" value="LexA-like"/>
</dbReference>
<dbReference type="Gene3D" id="2.10.109.10">
    <property type="entry name" value="Umud Fragment, subunit A"/>
    <property type="match status" value="1"/>
</dbReference>